<reference evidence="1" key="2">
    <citation type="journal article" date="2023" name="IMA Fungus">
        <title>Comparative genomic study of the Penicillium genus elucidates a diverse pangenome and 15 lateral gene transfer events.</title>
        <authorList>
            <person name="Petersen C."/>
            <person name="Sorensen T."/>
            <person name="Nielsen M.R."/>
            <person name="Sondergaard T.E."/>
            <person name="Sorensen J.L."/>
            <person name="Fitzpatrick D.A."/>
            <person name="Frisvad J.C."/>
            <person name="Nielsen K.L."/>
        </authorList>
    </citation>
    <scope>NUCLEOTIDE SEQUENCE</scope>
    <source>
        <strain evidence="1">IBT 21472</strain>
    </source>
</reference>
<dbReference type="AlphaFoldDB" id="A0A9W9Q4L6"/>
<organism evidence="1 2">
    <name type="scientific">Penicillium atrosanguineum</name>
    <dbReference type="NCBI Taxonomy" id="1132637"/>
    <lineage>
        <taxon>Eukaryota</taxon>
        <taxon>Fungi</taxon>
        <taxon>Dikarya</taxon>
        <taxon>Ascomycota</taxon>
        <taxon>Pezizomycotina</taxon>
        <taxon>Eurotiomycetes</taxon>
        <taxon>Eurotiomycetidae</taxon>
        <taxon>Eurotiales</taxon>
        <taxon>Aspergillaceae</taxon>
        <taxon>Penicillium</taxon>
    </lineage>
</organism>
<comment type="caution">
    <text evidence="1">The sequence shown here is derived from an EMBL/GenBank/DDBJ whole genome shotgun (WGS) entry which is preliminary data.</text>
</comment>
<name>A0A9W9Q4L6_9EURO</name>
<dbReference type="Proteomes" id="UP001147746">
    <property type="component" value="Unassembled WGS sequence"/>
</dbReference>
<keyword evidence="2" id="KW-1185">Reference proteome</keyword>
<sequence>MDEIDIATMKHEMGDAPVKDNPHYLFTYGYSFGRFRLLEFCNGTSTPYSLYNWEVGFHIISLIVARLLALQQHTLVSFSIRLCARLNATSGAFPLSGTISREKPVH</sequence>
<gene>
    <name evidence="1" type="ORF">N7476_002083</name>
</gene>
<reference evidence="1" key="1">
    <citation type="submission" date="2022-12" db="EMBL/GenBank/DDBJ databases">
        <authorList>
            <person name="Petersen C."/>
        </authorList>
    </citation>
    <scope>NUCLEOTIDE SEQUENCE</scope>
    <source>
        <strain evidence="1">IBT 21472</strain>
    </source>
</reference>
<protein>
    <submittedName>
        <fullName evidence="1">Uncharacterized protein</fullName>
    </submittedName>
</protein>
<evidence type="ECO:0000313" key="2">
    <source>
        <dbReference type="Proteomes" id="UP001147746"/>
    </source>
</evidence>
<dbReference type="EMBL" id="JAPZBO010000002">
    <property type="protein sequence ID" value="KAJ5323483.1"/>
    <property type="molecule type" value="Genomic_DNA"/>
</dbReference>
<accession>A0A9W9Q4L6</accession>
<evidence type="ECO:0000313" key="1">
    <source>
        <dbReference type="EMBL" id="KAJ5323483.1"/>
    </source>
</evidence>
<proteinExistence type="predicted"/>